<gene>
    <name evidence="1" type="ORF">ERS514591_02140</name>
</gene>
<sequence>MVFFLADTHYEPKPLPFRLITLDEVGMPVGNGQIVGFERLLFEGNVLNRLFCTAFGKQGVAFFQTTCLYPLSLTVKRVDFIGNEGLYFTDAV</sequence>
<proteinExistence type="predicted"/>
<protein>
    <recommendedName>
        <fullName evidence="3">Phage associated protein</fullName>
    </recommendedName>
</protein>
<dbReference type="EMBL" id="FEVP01000060">
    <property type="protein sequence ID" value="CWQ20972.1"/>
    <property type="molecule type" value="Genomic_DNA"/>
</dbReference>
<reference evidence="1 2" key="1">
    <citation type="submission" date="2016-02" db="EMBL/GenBank/DDBJ databases">
        <authorList>
            <consortium name="Pathogen Informatics"/>
        </authorList>
    </citation>
    <scope>NUCLEOTIDE SEQUENCE [LARGE SCALE GENOMIC DNA]</scope>
    <source>
        <strain evidence="1 2">2842STDY5881269</strain>
    </source>
</reference>
<evidence type="ECO:0008006" key="3">
    <source>
        <dbReference type="Google" id="ProtNLM"/>
    </source>
</evidence>
<evidence type="ECO:0000313" key="1">
    <source>
        <dbReference type="EMBL" id="CWQ20972.1"/>
    </source>
</evidence>
<comment type="caution">
    <text evidence="1">The sequence shown here is derived from an EMBL/GenBank/DDBJ whole genome shotgun (WGS) entry which is preliminary data.</text>
</comment>
<dbReference type="Proteomes" id="UP000072443">
    <property type="component" value="Unassembled WGS sequence"/>
</dbReference>
<dbReference type="AlphaFoldDB" id="A0AB33TYY4"/>
<accession>A0AB33TYY4</accession>
<evidence type="ECO:0000313" key="2">
    <source>
        <dbReference type="Proteomes" id="UP000072443"/>
    </source>
</evidence>
<organism evidence="1 2">
    <name type="scientific">Neisseria meningitidis</name>
    <dbReference type="NCBI Taxonomy" id="487"/>
    <lineage>
        <taxon>Bacteria</taxon>
        <taxon>Pseudomonadati</taxon>
        <taxon>Pseudomonadota</taxon>
        <taxon>Betaproteobacteria</taxon>
        <taxon>Neisseriales</taxon>
        <taxon>Neisseriaceae</taxon>
        <taxon>Neisseria</taxon>
    </lineage>
</organism>
<name>A0AB33TYY4_NEIME</name>